<name>A0ABP8GVZ5_9BACT</name>
<keyword evidence="4" id="KW-1185">Reference proteome</keyword>
<dbReference type="PANTHER" id="PTHR10788:SF106">
    <property type="entry name" value="BCDNA.GH08860"/>
    <property type="match status" value="1"/>
</dbReference>
<dbReference type="CDD" id="cd01627">
    <property type="entry name" value="HAD_TPP"/>
    <property type="match status" value="1"/>
</dbReference>
<dbReference type="Pfam" id="PF02358">
    <property type="entry name" value="Trehalose_PPase"/>
    <property type="match status" value="1"/>
</dbReference>
<comment type="caution">
    <text evidence="3">The sequence shown here is derived from an EMBL/GenBank/DDBJ whole genome shotgun (WGS) entry which is preliminary data.</text>
</comment>
<dbReference type="EMBL" id="BAABGY010000007">
    <property type="protein sequence ID" value="GAA4330683.1"/>
    <property type="molecule type" value="Genomic_DNA"/>
</dbReference>
<evidence type="ECO:0000313" key="4">
    <source>
        <dbReference type="Proteomes" id="UP001501725"/>
    </source>
</evidence>
<reference evidence="4" key="1">
    <citation type="journal article" date="2019" name="Int. J. Syst. Evol. Microbiol.">
        <title>The Global Catalogue of Microorganisms (GCM) 10K type strain sequencing project: providing services to taxonomists for standard genome sequencing and annotation.</title>
        <authorList>
            <consortium name="The Broad Institute Genomics Platform"/>
            <consortium name="The Broad Institute Genome Sequencing Center for Infectious Disease"/>
            <person name="Wu L."/>
            <person name="Ma J."/>
        </authorList>
    </citation>
    <scope>NUCLEOTIDE SEQUENCE [LARGE SCALE GENOMIC DNA]</scope>
    <source>
        <strain evidence="4">JCM 17919</strain>
    </source>
</reference>
<dbReference type="NCBIfam" id="TIGR01484">
    <property type="entry name" value="HAD-SF-IIB"/>
    <property type="match status" value="1"/>
</dbReference>
<comment type="similarity">
    <text evidence="1">In the C-terminal section; belongs to the trehalose phosphatase family.</text>
</comment>
<comment type="similarity">
    <text evidence="2">Belongs to the glycosyltransferase 20 family.</text>
</comment>
<dbReference type="NCBIfam" id="NF011071">
    <property type="entry name" value="PRK14501.1"/>
    <property type="match status" value="1"/>
</dbReference>
<dbReference type="Proteomes" id="UP001501725">
    <property type="component" value="Unassembled WGS sequence"/>
</dbReference>
<dbReference type="Pfam" id="PF00982">
    <property type="entry name" value="Glyco_transf_20"/>
    <property type="match status" value="1"/>
</dbReference>
<dbReference type="PANTHER" id="PTHR10788">
    <property type="entry name" value="TREHALOSE-6-PHOSPHATE SYNTHASE"/>
    <property type="match status" value="1"/>
</dbReference>
<dbReference type="InterPro" id="IPR023214">
    <property type="entry name" value="HAD_sf"/>
</dbReference>
<dbReference type="InterPro" id="IPR006379">
    <property type="entry name" value="HAD-SF_hydro_IIB"/>
</dbReference>
<dbReference type="CDD" id="cd03788">
    <property type="entry name" value="GT20_TPS"/>
    <property type="match status" value="1"/>
</dbReference>
<dbReference type="SUPFAM" id="SSF56784">
    <property type="entry name" value="HAD-like"/>
    <property type="match status" value="1"/>
</dbReference>
<dbReference type="NCBIfam" id="TIGR00685">
    <property type="entry name" value="T6PP"/>
    <property type="match status" value="1"/>
</dbReference>
<dbReference type="InterPro" id="IPR003337">
    <property type="entry name" value="Trehalose_PPase"/>
</dbReference>
<sequence length="739" mass="84568">MVVSNRLPYAVERNGADITVRQSSGGLVSAVKSYFEKPGAGGPQFEQKIWVGSVDTSREDWQEAVERGALPADTVIEPVFPDRETYDQYYNGFANGTIWPLFHYFPSITQFRKEHFTAYEKVNALFAERILELYQPGDVIWVHDYQLMLLPQMLREHLPDASIGFFLHIPFPSYELFRLLPTPWKGALLRGLLGADLLGFHTYDYVQHFLQSAKMILKVETQFNNIQYESRMIRTDLFPIGIDYQKFRDALLNDLAARISTSLEQKFMGQKIIFSVDRLDYTKGLSYRLEGFQAFLEKYPQWREKVVFIFNIVPSRAEIRSYADMRHRIEQQVSKINGKFSSLHWQPLIYRYNHLDFEELCALYQSADAALITPLRDGMNLVAKEYVASCLDKGVLILSELTGAASEMGEAVLVNPTDAEEVAEAIHTALTMPLTEQRNRLSLMQRRLAHYDVHHWINDFLESLGTLKTVQEKEQANILDGPTTTQVVEAFANAEKRCILLDYDGTLAPYQKLPSLAVPGKEVLQLLRDLAAQPHTEVVIISGRDAATLGDWLGELPVHMVAEHGAFIRYQGEEWQTQNTLAPEWKDQIRPLMELFVTRCVGSFIEEKASTLAWHYRNTHPDLGFTRSRELRNSLLQLTANTALQVIDGNKVLEVRQIGIDKGTSAQRVLDRFSPDFMLCIGDDTTDEDMFRVLRDRAVTIRVGHAKTAARYNLWAQTQVLPFLRRFLQARNSPVTDRS</sequence>
<protein>
    <submittedName>
        <fullName evidence="3">Bifunctional alpha,alpha-trehalose-phosphate synthase (UDP-forming)/trehalose-phosphatase</fullName>
    </submittedName>
</protein>
<dbReference type="InterPro" id="IPR001830">
    <property type="entry name" value="Glyco_trans_20"/>
</dbReference>
<dbReference type="Gene3D" id="3.30.70.1020">
    <property type="entry name" value="Trehalose-6-phosphate phosphatase related protein, domain 2"/>
    <property type="match status" value="1"/>
</dbReference>
<evidence type="ECO:0000313" key="3">
    <source>
        <dbReference type="EMBL" id="GAA4330683.1"/>
    </source>
</evidence>
<proteinExistence type="inferred from homology"/>
<gene>
    <name evidence="3" type="ORF">GCM10023184_21970</name>
</gene>
<evidence type="ECO:0000256" key="1">
    <source>
        <dbReference type="ARBA" id="ARBA00006330"/>
    </source>
</evidence>
<organism evidence="3 4">
    <name type="scientific">Flaviaesturariibacter amylovorans</name>
    <dbReference type="NCBI Taxonomy" id="1084520"/>
    <lineage>
        <taxon>Bacteria</taxon>
        <taxon>Pseudomonadati</taxon>
        <taxon>Bacteroidota</taxon>
        <taxon>Chitinophagia</taxon>
        <taxon>Chitinophagales</taxon>
        <taxon>Chitinophagaceae</taxon>
        <taxon>Flaviaestuariibacter</taxon>
    </lineage>
</organism>
<dbReference type="SUPFAM" id="SSF53756">
    <property type="entry name" value="UDP-Glycosyltransferase/glycogen phosphorylase"/>
    <property type="match status" value="1"/>
</dbReference>
<accession>A0ABP8GVZ5</accession>
<evidence type="ECO:0000256" key="2">
    <source>
        <dbReference type="ARBA" id="ARBA00008799"/>
    </source>
</evidence>
<dbReference type="Gene3D" id="3.40.50.2000">
    <property type="entry name" value="Glycogen Phosphorylase B"/>
    <property type="match status" value="2"/>
</dbReference>
<dbReference type="Gene3D" id="3.40.50.1000">
    <property type="entry name" value="HAD superfamily/HAD-like"/>
    <property type="match status" value="1"/>
</dbReference>
<dbReference type="InterPro" id="IPR036412">
    <property type="entry name" value="HAD-like_sf"/>
</dbReference>